<protein>
    <submittedName>
        <fullName evidence="1">Uncharacterized protein</fullName>
    </submittedName>
</protein>
<keyword evidence="2" id="KW-1185">Reference proteome</keyword>
<proteinExistence type="predicted"/>
<reference evidence="1 2" key="1">
    <citation type="submission" date="2024-02" db="EMBL/GenBank/DDBJ databases">
        <authorList>
            <person name="Chen Y."/>
            <person name="Shah S."/>
            <person name="Dougan E. K."/>
            <person name="Thang M."/>
            <person name="Chan C."/>
        </authorList>
    </citation>
    <scope>NUCLEOTIDE SEQUENCE [LARGE SCALE GENOMIC DNA]</scope>
</reference>
<comment type="caution">
    <text evidence="1">The sequence shown here is derived from an EMBL/GenBank/DDBJ whole genome shotgun (WGS) entry which is preliminary data.</text>
</comment>
<gene>
    <name evidence="1" type="ORF">SCF082_LOCUS22925</name>
</gene>
<dbReference type="EMBL" id="CAXAMM010016602">
    <property type="protein sequence ID" value="CAK9039168.1"/>
    <property type="molecule type" value="Genomic_DNA"/>
</dbReference>
<evidence type="ECO:0000313" key="1">
    <source>
        <dbReference type="EMBL" id="CAK9039168.1"/>
    </source>
</evidence>
<name>A0ABP0LKI6_9DINO</name>
<accession>A0ABP0LKI6</accession>
<dbReference type="Proteomes" id="UP001642464">
    <property type="component" value="Unassembled WGS sequence"/>
</dbReference>
<sequence>MVFLDGAPGHQPGGPVQEEQSPLFDDDGPEIEKEAHPRNLPRLVGELPSDRTARRRALESRLRIAHAKVGMIIEKPMLHGRCAILGLMVLALIRTAAVLQGNVPGYSVYAMHFLTTSSDIICVICSIPLFTFGTRGTCVQKGCLGPMLTLVFAMSLVDYSAFGAYMLVATPRPLAPGSRSVVDVLEAMVGVWEWALLASVALQTALCASSWRVYRALRMAGLYAPEKPSDVARDRQKDISVLEIICEAEDIDSLEQMEFNCCVKGEDGEAETEVAIASEKSHGTLSTSYG</sequence>
<organism evidence="1 2">
    <name type="scientific">Durusdinium trenchii</name>
    <dbReference type="NCBI Taxonomy" id="1381693"/>
    <lineage>
        <taxon>Eukaryota</taxon>
        <taxon>Sar</taxon>
        <taxon>Alveolata</taxon>
        <taxon>Dinophyceae</taxon>
        <taxon>Suessiales</taxon>
        <taxon>Symbiodiniaceae</taxon>
        <taxon>Durusdinium</taxon>
    </lineage>
</organism>
<evidence type="ECO:0000313" key="2">
    <source>
        <dbReference type="Proteomes" id="UP001642464"/>
    </source>
</evidence>